<organism evidence="1">
    <name type="scientific">Arundo donax</name>
    <name type="common">Giant reed</name>
    <name type="synonym">Donax arundinaceus</name>
    <dbReference type="NCBI Taxonomy" id="35708"/>
    <lineage>
        <taxon>Eukaryota</taxon>
        <taxon>Viridiplantae</taxon>
        <taxon>Streptophyta</taxon>
        <taxon>Embryophyta</taxon>
        <taxon>Tracheophyta</taxon>
        <taxon>Spermatophyta</taxon>
        <taxon>Magnoliopsida</taxon>
        <taxon>Liliopsida</taxon>
        <taxon>Poales</taxon>
        <taxon>Poaceae</taxon>
        <taxon>PACMAD clade</taxon>
        <taxon>Arundinoideae</taxon>
        <taxon>Arundineae</taxon>
        <taxon>Arundo</taxon>
    </lineage>
</organism>
<reference evidence="1" key="1">
    <citation type="submission" date="2014-09" db="EMBL/GenBank/DDBJ databases">
        <authorList>
            <person name="Magalhaes I.L.F."/>
            <person name="Oliveira U."/>
            <person name="Santos F.R."/>
            <person name="Vidigal T.H.D.A."/>
            <person name="Brescovit A.D."/>
            <person name="Santos A.J."/>
        </authorList>
    </citation>
    <scope>NUCLEOTIDE SEQUENCE</scope>
    <source>
        <tissue evidence="1">Shoot tissue taken approximately 20 cm above the soil surface</tissue>
    </source>
</reference>
<reference evidence="1" key="2">
    <citation type="journal article" date="2015" name="Data Brief">
        <title>Shoot transcriptome of the giant reed, Arundo donax.</title>
        <authorList>
            <person name="Barrero R.A."/>
            <person name="Guerrero F.D."/>
            <person name="Moolhuijzen P."/>
            <person name="Goolsby J.A."/>
            <person name="Tidwell J."/>
            <person name="Bellgard S.E."/>
            <person name="Bellgard M.I."/>
        </authorList>
    </citation>
    <scope>NUCLEOTIDE SEQUENCE</scope>
    <source>
        <tissue evidence="1">Shoot tissue taken approximately 20 cm above the soil surface</tissue>
    </source>
</reference>
<proteinExistence type="predicted"/>
<evidence type="ECO:0000313" key="1">
    <source>
        <dbReference type="EMBL" id="JAD35752.1"/>
    </source>
</evidence>
<dbReference type="AlphaFoldDB" id="A0A0A8ZLM6"/>
<sequence>MFHLCSLGLGVPVTRDFTCRPTCFHSLVLAVLTGTANSIVWAQ</sequence>
<name>A0A0A8ZLM6_ARUDO</name>
<dbReference type="EMBL" id="GBRH01262143">
    <property type="protein sequence ID" value="JAD35752.1"/>
    <property type="molecule type" value="Transcribed_RNA"/>
</dbReference>
<protein>
    <submittedName>
        <fullName evidence="1">Uncharacterized protein</fullName>
    </submittedName>
</protein>
<accession>A0A0A8ZLM6</accession>